<dbReference type="EMBL" id="CACRTO010000029">
    <property type="protein sequence ID" value="VYU47374.1"/>
    <property type="molecule type" value="Genomic_DNA"/>
</dbReference>
<dbReference type="RefSeq" id="WP_156626999.1">
    <property type="nucleotide sequence ID" value="NZ_CACRTO010000029.1"/>
</dbReference>
<dbReference type="AlphaFoldDB" id="A0A6N3F5U3"/>
<accession>A0A6N3F5U3</accession>
<name>A0A6N3F5U3_9CLOT</name>
<protein>
    <submittedName>
        <fullName evidence="1">Uncharacterized protein</fullName>
    </submittedName>
</protein>
<gene>
    <name evidence="1" type="ORF">CTLFYP3_02566</name>
</gene>
<proteinExistence type="predicted"/>
<organism evidence="1">
    <name type="scientific">Clostridium tertium</name>
    <dbReference type="NCBI Taxonomy" id="1559"/>
    <lineage>
        <taxon>Bacteria</taxon>
        <taxon>Bacillati</taxon>
        <taxon>Bacillota</taxon>
        <taxon>Clostridia</taxon>
        <taxon>Eubacteriales</taxon>
        <taxon>Clostridiaceae</taxon>
        <taxon>Clostridium</taxon>
    </lineage>
</organism>
<reference evidence="1" key="1">
    <citation type="submission" date="2019-11" db="EMBL/GenBank/DDBJ databases">
        <authorList>
            <person name="Feng L."/>
        </authorList>
    </citation>
    <scope>NUCLEOTIDE SEQUENCE</scope>
    <source>
        <strain evidence="1">CTertiumLFYP3</strain>
    </source>
</reference>
<sequence length="357" mass="42071">MEVLSELYKNITVKKAVYFIKANRVMDFDVISLIKMVEDEYSSLLIEAINEIKLVVSKTNLDEVVEYVYLNSMYHYHLYKEGIADINVVLLSLMTNFFNYKDIWEIPLEEIPLDGKDKYKLTNITNNNSLNYEGVFFLNKFYYYNPIFIDKVTGKDLSVLLDQLNLLSKKGNSISLRLDETLSVRKEKYKEKVIVHSELYQGEIINLDKIEFPFYRGKNETLCVYNPNTMKKIQFKISHRKDSEKWIEIEEILGLVDGMKNRSVVTKYLHSIFNEEGNNFTHIDGSLNFYDRDNYRVRQSQNINAHSDLHEKLWLIEGSITIKEWGKLILGFFRDDELIFDAFEGNLVEEVFEDILL</sequence>
<evidence type="ECO:0000313" key="1">
    <source>
        <dbReference type="EMBL" id="VYU47374.1"/>
    </source>
</evidence>